<evidence type="ECO:0000256" key="4">
    <source>
        <dbReference type="ARBA" id="ARBA00022960"/>
    </source>
</evidence>
<proteinExistence type="inferred from homology"/>
<evidence type="ECO:0000256" key="5">
    <source>
        <dbReference type="ARBA" id="ARBA00022984"/>
    </source>
</evidence>
<evidence type="ECO:0000256" key="9">
    <source>
        <dbReference type="RuleBase" id="RU004016"/>
    </source>
</evidence>
<evidence type="ECO:0000256" key="3">
    <source>
        <dbReference type="ARBA" id="ARBA00022801"/>
    </source>
</evidence>
<comment type="caution">
    <text evidence="12">The sequence shown here is derived from an EMBL/GenBank/DDBJ whole genome shotgun (WGS) entry which is preliminary data.</text>
</comment>
<evidence type="ECO:0000256" key="1">
    <source>
        <dbReference type="ARBA" id="ARBA00007164"/>
    </source>
</evidence>
<sequence length="326" mass="35290">MKCTNKVITMLITITAALFLLAGCQDKNFTNEYDINSSDYAYNIINSSENLTVKPFASNICVVADNVSSDQVNSSLSEAAALFDVDSLEVLYANNATEKLYPASLTKVLTALIALEKGNLDDVITVSANSEIKESGAQLCGFKAGDQITLEQALHGLLMYSGNDAAVAIAEYISGSVEEFANLMNEKAKSLGATNSHFVNPHGLSDEDHYTTAYDLYLIFKEAIKYDKFLEIINTDSWTTTYTLSDGSSKDITFKTTNLYLKGDENAPDGITVIGGKTGTTNAAGSCLILLSQNESSKPYISVILKAENRSILYTQMTELLGEINN</sequence>
<dbReference type="PANTHER" id="PTHR21581">
    <property type="entry name" value="D-ALANYL-D-ALANINE CARBOXYPEPTIDASE"/>
    <property type="match status" value="1"/>
</dbReference>
<keyword evidence="3" id="KW-0378">Hydrolase</keyword>
<dbReference type="RefSeq" id="WP_242993327.1">
    <property type="nucleotide sequence ID" value="NZ_QICS01000001.1"/>
</dbReference>
<dbReference type="GO" id="GO:0071555">
    <property type="term" value="P:cell wall organization"/>
    <property type="evidence" value="ECO:0007669"/>
    <property type="project" value="UniProtKB-KW"/>
</dbReference>
<feature type="active site" description="Proton acceptor" evidence="7">
    <location>
        <position position="107"/>
    </location>
</feature>
<protein>
    <submittedName>
        <fullName evidence="12">D-alanyl-D-alanine carboxypeptidase-like protein</fullName>
    </submittedName>
</protein>
<feature type="signal peptide" evidence="10">
    <location>
        <begin position="1"/>
        <end position="22"/>
    </location>
</feature>
<keyword evidence="2 10" id="KW-0732">Signal</keyword>
<dbReference type="GO" id="GO:0009002">
    <property type="term" value="F:serine-type D-Ala-D-Ala carboxypeptidase activity"/>
    <property type="evidence" value="ECO:0007669"/>
    <property type="project" value="InterPro"/>
</dbReference>
<dbReference type="SUPFAM" id="SSF56601">
    <property type="entry name" value="beta-lactamase/transpeptidase-like"/>
    <property type="match status" value="1"/>
</dbReference>
<comment type="similarity">
    <text evidence="1 9">Belongs to the peptidase S11 family.</text>
</comment>
<dbReference type="InterPro" id="IPR012338">
    <property type="entry name" value="Beta-lactam/transpept-like"/>
</dbReference>
<feature type="chain" id="PRO_5038873226" evidence="10">
    <location>
        <begin position="23"/>
        <end position="326"/>
    </location>
</feature>
<evidence type="ECO:0000256" key="10">
    <source>
        <dbReference type="SAM" id="SignalP"/>
    </source>
</evidence>
<dbReference type="EMBL" id="QICS01000001">
    <property type="protein sequence ID" value="PXV95536.1"/>
    <property type="molecule type" value="Genomic_DNA"/>
</dbReference>
<keyword evidence="4" id="KW-0133">Cell shape</keyword>
<dbReference type="GO" id="GO:0006508">
    <property type="term" value="P:proteolysis"/>
    <property type="evidence" value="ECO:0007669"/>
    <property type="project" value="InterPro"/>
</dbReference>
<accession>A0A318EWT3</accession>
<gene>
    <name evidence="12" type="ORF">C8E03_101165</name>
</gene>
<evidence type="ECO:0000256" key="7">
    <source>
        <dbReference type="PIRSR" id="PIRSR618044-1"/>
    </source>
</evidence>
<evidence type="ECO:0000256" key="6">
    <source>
        <dbReference type="ARBA" id="ARBA00023316"/>
    </source>
</evidence>
<evidence type="ECO:0000259" key="11">
    <source>
        <dbReference type="Pfam" id="PF00768"/>
    </source>
</evidence>
<dbReference type="InterPro" id="IPR018044">
    <property type="entry name" value="Peptidase_S11"/>
</dbReference>
<keyword evidence="6" id="KW-0961">Cell wall biogenesis/degradation</keyword>
<feature type="active site" evidence="7">
    <location>
        <position position="161"/>
    </location>
</feature>
<evidence type="ECO:0000313" key="13">
    <source>
        <dbReference type="Proteomes" id="UP000247523"/>
    </source>
</evidence>
<dbReference type="PANTHER" id="PTHR21581:SF6">
    <property type="entry name" value="TRAFFICKING PROTEIN PARTICLE COMPLEX SUBUNIT 12"/>
    <property type="match status" value="1"/>
</dbReference>
<feature type="active site" description="Acyl-ester intermediate" evidence="7">
    <location>
        <position position="104"/>
    </location>
</feature>
<evidence type="ECO:0000313" key="12">
    <source>
        <dbReference type="EMBL" id="PXV95536.1"/>
    </source>
</evidence>
<dbReference type="AlphaFoldDB" id="A0A318EWT3"/>
<feature type="binding site" evidence="8">
    <location>
        <position position="277"/>
    </location>
    <ligand>
        <name>substrate</name>
    </ligand>
</feature>
<evidence type="ECO:0000256" key="2">
    <source>
        <dbReference type="ARBA" id="ARBA00022729"/>
    </source>
</evidence>
<dbReference type="InterPro" id="IPR001967">
    <property type="entry name" value="Peptidase_S11_N"/>
</dbReference>
<dbReference type="Pfam" id="PF00768">
    <property type="entry name" value="Peptidase_S11"/>
    <property type="match status" value="1"/>
</dbReference>
<dbReference type="PROSITE" id="PS51257">
    <property type="entry name" value="PROKAR_LIPOPROTEIN"/>
    <property type="match status" value="1"/>
</dbReference>
<dbReference type="GO" id="GO:0008360">
    <property type="term" value="P:regulation of cell shape"/>
    <property type="evidence" value="ECO:0007669"/>
    <property type="project" value="UniProtKB-KW"/>
</dbReference>
<reference evidence="12 13" key="1">
    <citation type="submission" date="2018-05" db="EMBL/GenBank/DDBJ databases">
        <title>Genomic Encyclopedia of Type Strains, Phase IV (KMG-IV): sequencing the most valuable type-strain genomes for metagenomic binning, comparative biology and taxonomic classification.</title>
        <authorList>
            <person name="Goeker M."/>
        </authorList>
    </citation>
    <scope>NUCLEOTIDE SEQUENCE [LARGE SCALE GENOMIC DNA]</scope>
    <source>
        <strain evidence="12 13">DSM 28816</strain>
    </source>
</reference>
<name>A0A318EWT3_9FIRM</name>
<organism evidence="12 13">
    <name type="scientific">Lachnotalea glycerini</name>
    <dbReference type="NCBI Taxonomy" id="1763509"/>
    <lineage>
        <taxon>Bacteria</taxon>
        <taxon>Bacillati</taxon>
        <taxon>Bacillota</taxon>
        <taxon>Clostridia</taxon>
        <taxon>Lachnospirales</taxon>
        <taxon>Lachnospiraceae</taxon>
        <taxon>Lachnotalea</taxon>
    </lineage>
</organism>
<keyword evidence="12" id="KW-0121">Carboxypeptidase</keyword>
<keyword evidence="5" id="KW-0573">Peptidoglycan synthesis</keyword>
<evidence type="ECO:0000256" key="8">
    <source>
        <dbReference type="PIRSR" id="PIRSR618044-2"/>
    </source>
</evidence>
<dbReference type="PRINTS" id="PR00725">
    <property type="entry name" value="DADACBPTASE1"/>
</dbReference>
<keyword evidence="12" id="KW-0645">Protease</keyword>
<feature type="domain" description="Peptidase S11 D-alanyl-D-alanine carboxypeptidase A N-terminal" evidence="11">
    <location>
        <begin position="74"/>
        <end position="308"/>
    </location>
</feature>
<dbReference type="Proteomes" id="UP000247523">
    <property type="component" value="Unassembled WGS sequence"/>
</dbReference>
<dbReference type="GO" id="GO:0009252">
    <property type="term" value="P:peptidoglycan biosynthetic process"/>
    <property type="evidence" value="ECO:0007669"/>
    <property type="project" value="UniProtKB-KW"/>
</dbReference>
<dbReference type="Gene3D" id="3.40.710.10">
    <property type="entry name" value="DD-peptidase/beta-lactamase superfamily"/>
    <property type="match status" value="1"/>
</dbReference>